<name>A0A167XMF6_9AGAM</name>
<dbReference type="STRING" id="436010.A0A167XMF6"/>
<dbReference type="OrthoDB" id="1731983at2759"/>
<feature type="domain" description="PRISE-like Rossmann-fold" evidence="1">
    <location>
        <begin position="133"/>
        <end position="415"/>
    </location>
</feature>
<evidence type="ECO:0000313" key="3">
    <source>
        <dbReference type="Proteomes" id="UP000076532"/>
    </source>
</evidence>
<dbReference type="Pfam" id="PF22917">
    <property type="entry name" value="PRISE"/>
    <property type="match status" value="1"/>
</dbReference>
<sequence length="417" mass="45478">MEALAFIRRQLFTYLPVPTKSYAGKIDIVTGSNVDLDKEAAEHYARLGAETVIVAVYSLEKGEAARSAIIKKKDSTASLAARSLLFPERPTKLPRIDVLLKNVAITTSNLKLVKGYESTITTKPAYIHSPGQGKTLVDVNAQLVDSAVLALKALSPRLEHITLQTGGKVYGIEHFPKVPIPPTPWKESLPRVQDPSIASQIFYYRQVDILAAHARGSSWKWTEIRPDAIVGFAPTSTAMNIALPLGVFLALWRAVHGSGATIPFPGPRAAYERTHTETPMGATARFQIFASLRGGETHAQAYNIGTPPSSYAHKWPLLAGQFGLVGAPPAADEGIDVAAWVSAHRVEWEVLEKEHGLKAGVVEKVGWDFLVILTIPVDREYDTSKARELGFREEMDLMAAYKEAWGLMAASKLLPPA</sequence>
<reference evidence="2 3" key="1">
    <citation type="journal article" date="2016" name="Mol. Biol. Evol.">
        <title>Comparative Genomics of Early-Diverging Mushroom-Forming Fungi Provides Insights into the Origins of Lignocellulose Decay Capabilities.</title>
        <authorList>
            <person name="Nagy L.G."/>
            <person name="Riley R."/>
            <person name="Tritt A."/>
            <person name="Adam C."/>
            <person name="Daum C."/>
            <person name="Floudas D."/>
            <person name="Sun H."/>
            <person name="Yadav J.S."/>
            <person name="Pangilinan J."/>
            <person name="Larsson K.H."/>
            <person name="Matsuura K."/>
            <person name="Barry K."/>
            <person name="Labutti K."/>
            <person name="Kuo R."/>
            <person name="Ohm R.A."/>
            <person name="Bhattacharya S.S."/>
            <person name="Shirouzu T."/>
            <person name="Yoshinaga Y."/>
            <person name="Martin F.M."/>
            <person name="Grigoriev I.V."/>
            <person name="Hibbett D.S."/>
        </authorList>
    </citation>
    <scope>NUCLEOTIDE SEQUENCE [LARGE SCALE GENOMIC DNA]</scope>
    <source>
        <strain evidence="2 3">CBS 109695</strain>
    </source>
</reference>
<dbReference type="PANTHER" id="PTHR32487:SF8">
    <property type="entry name" value="NAD-DEPENDENT EPIMERASE_DEHYDRATASE DOMAIN-CONTAINING PROTEIN"/>
    <property type="match status" value="1"/>
</dbReference>
<dbReference type="InterPro" id="IPR055222">
    <property type="entry name" value="PRISE-like_Rossmann-fold"/>
</dbReference>
<organism evidence="2 3">
    <name type="scientific">Athelia psychrophila</name>
    <dbReference type="NCBI Taxonomy" id="1759441"/>
    <lineage>
        <taxon>Eukaryota</taxon>
        <taxon>Fungi</taxon>
        <taxon>Dikarya</taxon>
        <taxon>Basidiomycota</taxon>
        <taxon>Agaricomycotina</taxon>
        <taxon>Agaricomycetes</taxon>
        <taxon>Agaricomycetidae</taxon>
        <taxon>Atheliales</taxon>
        <taxon>Atheliaceae</taxon>
        <taxon>Athelia</taxon>
    </lineage>
</organism>
<dbReference type="SUPFAM" id="SSF51735">
    <property type="entry name" value="NAD(P)-binding Rossmann-fold domains"/>
    <property type="match status" value="1"/>
</dbReference>
<evidence type="ECO:0000313" key="2">
    <source>
        <dbReference type="EMBL" id="KZP07370.1"/>
    </source>
</evidence>
<dbReference type="EMBL" id="KV417753">
    <property type="protein sequence ID" value="KZP07370.1"/>
    <property type="molecule type" value="Genomic_DNA"/>
</dbReference>
<protein>
    <recommendedName>
        <fullName evidence="1">PRISE-like Rossmann-fold domain-containing protein</fullName>
    </recommendedName>
</protein>
<gene>
    <name evidence="2" type="ORF">FIBSPDRAFT_841305</name>
</gene>
<proteinExistence type="predicted"/>
<evidence type="ECO:0000259" key="1">
    <source>
        <dbReference type="Pfam" id="PF22917"/>
    </source>
</evidence>
<dbReference type="AlphaFoldDB" id="A0A167XMF6"/>
<dbReference type="InterPro" id="IPR036291">
    <property type="entry name" value="NAD(P)-bd_dom_sf"/>
</dbReference>
<accession>A0A167XMF6</accession>
<dbReference type="Gene3D" id="3.40.50.720">
    <property type="entry name" value="NAD(P)-binding Rossmann-like Domain"/>
    <property type="match status" value="1"/>
</dbReference>
<dbReference type="PANTHER" id="PTHR32487">
    <property type="entry name" value="3-OXO-DELTA(4,5)-STEROID 5-BETA-REDUCTASE"/>
    <property type="match status" value="1"/>
</dbReference>
<keyword evidence="3" id="KW-1185">Reference proteome</keyword>
<dbReference type="Proteomes" id="UP000076532">
    <property type="component" value="Unassembled WGS sequence"/>
</dbReference>